<dbReference type="Proteomes" id="UP000192356">
    <property type="component" value="Unassembled WGS sequence"/>
</dbReference>
<dbReference type="VEuPathDB" id="MicrosporidiaDB:HERIO_2330"/>
<sequence>MVFLCLNSKLKSKKSASEIDFNKLIFIQNNDLKHALRLILNWMNEKELDVLYCLSQSLNMNLFKTLEVSFYIKIG</sequence>
<protein>
    <submittedName>
        <fullName evidence="1">Uncharacterized protein</fullName>
    </submittedName>
</protein>
<gene>
    <name evidence="1" type="ORF">HERIO_2330</name>
</gene>
<evidence type="ECO:0000313" key="2">
    <source>
        <dbReference type="Proteomes" id="UP000192356"/>
    </source>
</evidence>
<dbReference type="EMBL" id="LVKB01000227">
    <property type="protein sequence ID" value="ORD95648.1"/>
    <property type="molecule type" value="Genomic_DNA"/>
</dbReference>
<proteinExistence type="predicted"/>
<accession>A0A1X0Q7B3</accession>
<organism evidence="1 2">
    <name type="scientific">Hepatospora eriocheir</name>
    <dbReference type="NCBI Taxonomy" id="1081669"/>
    <lineage>
        <taxon>Eukaryota</taxon>
        <taxon>Fungi</taxon>
        <taxon>Fungi incertae sedis</taxon>
        <taxon>Microsporidia</taxon>
        <taxon>Hepatosporidae</taxon>
        <taxon>Hepatospora</taxon>
    </lineage>
</organism>
<evidence type="ECO:0000313" key="1">
    <source>
        <dbReference type="EMBL" id="ORD95648.1"/>
    </source>
</evidence>
<comment type="caution">
    <text evidence="1">The sequence shown here is derived from an EMBL/GenBank/DDBJ whole genome shotgun (WGS) entry which is preliminary data.</text>
</comment>
<dbReference type="AlphaFoldDB" id="A0A1X0Q7B3"/>
<keyword evidence="2" id="KW-1185">Reference proteome</keyword>
<name>A0A1X0Q7B3_9MICR</name>
<reference evidence="1 2" key="1">
    <citation type="journal article" date="2017" name="Environ. Microbiol.">
        <title>Decay of the glycolytic pathway and adaptation to intranuclear parasitism within Enterocytozoonidae microsporidia.</title>
        <authorList>
            <person name="Wiredu Boakye D."/>
            <person name="Jaroenlak P."/>
            <person name="Prachumwat A."/>
            <person name="Williams T.A."/>
            <person name="Bateman K.S."/>
            <person name="Itsathitphaisarn O."/>
            <person name="Sritunyalucksana K."/>
            <person name="Paszkiewicz K.H."/>
            <person name="Moore K.A."/>
            <person name="Stentiford G.D."/>
            <person name="Williams B.A."/>
        </authorList>
    </citation>
    <scope>NUCLEOTIDE SEQUENCE [LARGE SCALE GENOMIC DNA]</scope>
    <source>
        <strain evidence="1 2">GB1</strain>
    </source>
</reference>
<dbReference type="OrthoDB" id="5151590at2759"/>